<dbReference type="Pfam" id="PF00293">
    <property type="entry name" value="NUDIX"/>
    <property type="match status" value="1"/>
</dbReference>
<name>A0A917Q3H3_9HYPH</name>
<dbReference type="AlphaFoldDB" id="A0A917Q3H3"/>
<dbReference type="InterPro" id="IPR047198">
    <property type="entry name" value="DDP-like_NUDIX"/>
</dbReference>
<dbReference type="RefSeq" id="WP_244645039.1">
    <property type="nucleotide sequence ID" value="NZ_BMMF01000001.1"/>
</dbReference>
<comment type="caution">
    <text evidence="6">The sequence shown here is derived from an EMBL/GenBank/DDBJ whole genome shotgun (WGS) entry which is preliminary data.</text>
</comment>
<dbReference type="InterPro" id="IPR000086">
    <property type="entry name" value="NUDIX_hydrolase_dom"/>
</dbReference>
<organism evidence="6 7">
    <name type="scientific">Salinarimonas ramus</name>
    <dbReference type="NCBI Taxonomy" id="690164"/>
    <lineage>
        <taxon>Bacteria</taxon>
        <taxon>Pseudomonadati</taxon>
        <taxon>Pseudomonadota</taxon>
        <taxon>Alphaproteobacteria</taxon>
        <taxon>Hyphomicrobiales</taxon>
        <taxon>Salinarimonadaceae</taxon>
        <taxon>Salinarimonas</taxon>
    </lineage>
</organism>
<keyword evidence="2" id="KW-0479">Metal-binding</keyword>
<dbReference type="SUPFAM" id="SSF55811">
    <property type="entry name" value="Nudix"/>
    <property type="match status" value="1"/>
</dbReference>
<evidence type="ECO:0000256" key="4">
    <source>
        <dbReference type="ARBA" id="ARBA00022842"/>
    </source>
</evidence>
<dbReference type="EMBL" id="BMMF01000001">
    <property type="protein sequence ID" value="GGK17618.1"/>
    <property type="molecule type" value="Genomic_DNA"/>
</dbReference>
<gene>
    <name evidence="6" type="ORF">GCM10011322_00400</name>
</gene>
<evidence type="ECO:0000256" key="1">
    <source>
        <dbReference type="ARBA" id="ARBA00001946"/>
    </source>
</evidence>
<evidence type="ECO:0000256" key="2">
    <source>
        <dbReference type="ARBA" id="ARBA00022723"/>
    </source>
</evidence>
<reference evidence="6 7" key="1">
    <citation type="journal article" date="2014" name="Int. J. Syst. Evol. Microbiol.">
        <title>Complete genome sequence of Corynebacterium casei LMG S-19264T (=DSM 44701T), isolated from a smear-ripened cheese.</title>
        <authorList>
            <consortium name="US DOE Joint Genome Institute (JGI-PGF)"/>
            <person name="Walter F."/>
            <person name="Albersmeier A."/>
            <person name="Kalinowski J."/>
            <person name="Ruckert C."/>
        </authorList>
    </citation>
    <scope>NUCLEOTIDE SEQUENCE [LARGE SCALE GENOMIC DNA]</scope>
    <source>
        <strain evidence="6 7">CGMCC 1.9161</strain>
    </source>
</reference>
<sequence>MNDEPRKQFGALPFRVDDEGRIEVMLVTSRETRRWVIPKGWPIRKLRPDETAAREAYEEAGLAGDISRDPYGVFTYDKRLKSRSFVPCTVDVFLMRVEKEQKRWPERDERERRWFDPQTAAELVDEPELSDLIAELPERLAARTGRLAKAVSGRG</sequence>
<keyword evidence="4" id="KW-0460">Magnesium</keyword>
<evidence type="ECO:0000259" key="5">
    <source>
        <dbReference type="PROSITE" id="PS51462"/>
    </source>
</evidence>
<dbReference type="GO" id="GO:0046872">
    <property type="term" value="F:metal ion binding"/>
    <property type="evidence" value="ECO:0007669"/>
    <property type="project" value="UniProtKB-KW"/>
</dbReference>
<dbReference type="PANTHER" id="PTHR12629">
    <property type="entry name" value="DIPHOSPHOINOSITOL POLYPHOSPHATE PHOSPHOHYDROLASE"/>
    <property type="match status" value="1"/>
</dbReference>
<dbReference type="Gene3D" id="3.90.79.10">
    <property type="entry name" value="Nucleoside Triphosphate Pyrophosphohydrolase"/>
    <property type="match status" value="1"/>
</dbReference>
<evidence type="ECO:0000313" key="6">
    <source>
        <dbReference type="EMBL" id="GGK17618.1"/>
    </source>
</evidence>
<evidence type="ECO:0000256" key="3">
    <source>
        <dbReference type="ARBA" id="ARBA00022801"/>
    </source>
</evidence>
<keyword evidence="3" id="KW-0378">Hydrolase</keyword>
<dbReference type="GO" id="GO:0005737">
    <property type="term" value="C:cytoplasm"/>
    <property type="evidence" value="ECO:0007669"/>
    <property type="project" value="TreeGrafter"/>
</dbReference>
<evidence type="ECO:0000313" key="7">
    <source>
        <dbReference type="Proteomes" id="UP000600449"/>
    </source>
</evidence>
<dbReference type="PROSITE" id="PS51462">
    <property type="entry name" value="NUDIX"/>
    <property type="match status" value="1"/>
</dbReference>
<dbReference type="InterPro" id="IPR015797">
    <property type="entry name" value="NUDIX_hydrolase-like_dom_sf"/>
</dbReference>
<accession>A0A917Q3H3</accession>
<comment type="cofactor">
    <cofactor evidence="1">
        <name>Mg(2+)</name>
        <dbReference type="ChEBI" id="CHEBI:18420"/>
    </cofactor>
</comment>
<keyword evidence="7" id="KW-1185">Reference proteome</keyword>
<protein>
    <submittedName>
        <fullName evidence="6">DNA mismatch repair protein MutT</fullName>
    </submittedName>
</protein>
<proteinExistence type="predicted"/>
<feature type="domain" description="Nudix hydrolase" evidence="5">
    <location>
        <begin position="4"/>
        <end position="137"/>
    </location>
</feature>
<dbReference type="Proteomes" id="UP000600449">
    <property type="component" value="Unassembled WGS sequence"/>
</dbReference>
<dbReference type="CDD" id="cd04666">
    <property type="entry name" value="NUDIX_DIPP2_like_Nudt4"/>
    <property type="match status" value="1"/>
</dbReference>
<dbReference type="GO" id="GO:0016462">
    <property type="term" value="F:pyrophosphatase activity"/>
    <property type="evidence" value="ECO:0007669"/>
    <property type="project" value="InterPro"/>
</dbReference>
<dbReference type="PANTHER" id="PTHR12629:SF0">
    <property type="entry name" value="DIPHOSPHOINOSITOL-POLYPHOSPHATE DIPHOSPHATASE"/>
    <property type="match status" value="1"/>
</dbReference>